<comment type="subcellular location">
    <subcellularLocation>
        <location evidence="2">Cell membrane</location>
        <topology evidence="2">Lipid-anchor</topology>
    </subcellularLocation>
</comment>
<keyword evidence="7" id="KW-0472">Membrane</keyword>
<evidence type="ECO:0000256" key="6">
    <source>
        <dbReference type="ARBA" id="ARBA00023002"/>
    </source>
</evidence>
<evidence type="ECO:0000313" key="14">
    <source>
        <dbReference type="Proteomes" id="UP000636709"/>
    </source>
</evidence>
<dbReference type="Pfam" id="PF07995">
    <property type="entry name" value="GSDH"/>
    <property type="match status" value="1"/>
</dbReference>
<keyword evidence="5" id="KW-0634">PQQ</keyword>
<organism evidence="13 14">
    <name type="scientific">Digitaria exilis</name>
    <dbReference type="NCBI Taxonomy" id="1010633"/>
    <lineage>
        <taxon>Eukaryota</taxon>
        <taxon>Viridiplantae</taxon>
        <taxon>Streptophyta</taxon>
        <taxon>Embryophyta</taxon>
        <taxon>Tracheophyta</taxon>
        <taxon>Spermatophyta</taxon>
        <taxon>Magnoliopsida</taxon>
        <taxon>Liliopsida</taxon>
        <taxon>Poales</taxon>
        <taxon>Poaceae</taxon>
        <taxon>PACMAD clade</taxon>
        <taxon>Panicoideae</taxon>
        <taxon>Panicodae</taxon>
        <taxon>Paniceae</taxon>
        <taxon>Anthephorinae</taxon>
        <taxon>Digitaria</taxon>
    </lineage>
</organism>
<feature type="signal peptide" evidence="11">
    <location>
        <begin position="1"/>
        <end position="27"/>
    </location>
</feature>
<protein>
    <recommendedName>
        <fullName evidence="12">Glucose/Sorbosone dehydrogenase domain-containing protein</fullName>
    </recommendedName>
</protein>
<name>A0A835ACL5_9POAL</name>
<evidence type="ECO:0000259" key="12">
    <source>
        <dbReference type="Pfam" id="PF07995"/>
    </source>
</evidence>
<dbReference type="PANTHER" id="PTHR19328">
    <property type="entry name" value="HEDGEHOG-INTERACTING PROTEIN"/>
    <property type="match status" value="1"/>
</dbReference>
<evidence type="ECO:0000256" key="2">
    <source>
        <dbReference type="ARBA" id="ARBA00004193"/>
    </source>
</evidence>
<evidence type="ECO:0000256" key="10">
    <source>
        <dbReference type="ARBA" id="ARBA00061483"/>
    </source>
</evidence>
<accession>A0A835ACL5</accession>
<dbReference type="InterPro" id="IPR011042">
    <property type="entry name" value="6-blade_b-propeller_TolB-like"/>
</dbReference>
<evidence type="ECO:0000256" key="11">
    <source>
        <dbReference type="SAM" id="SignalP"/>
    </source>
</evidence>
<keyword evidence="8" id="KW-0325">Glycoprotein</keyword>
<comment type="caution">
    <text evidence="13">The sequence shown here is derived from an EMBL/GenBank/DDBJ whole genome shotgun (WGS) entry which is preliminary data.</text>
</comment>
<evidence type="ECO:0000256" key="7">
    <source>
        <dbReference type="ARBA" id="ARBA00023136"/>
    </source>
</evidence>
<dbReference type="Gene3D" id="2.120.10.30">
    <property type="entry name" value="TolB, C-terminal domain"/>
    <property type="match status" value="1"/>
</dbReference>
<evidence type="ECO:0000313" key="13">
    <source>
        <dbReference type="EMBL" id="KAF8654815.1"/>
    </source>
</evidence>
<dbReference type="GO" id="GO:0016491">
    <property type="term" value="F:oxidoreductase activity"/>
    <property type="evidence" value="ECO:0007669"/>
    <property type="project" value="UniProtKB-KW"/>
</dbReference>
<dbReference type="SUPFAM" id="SSF50952">
    <property type="entry name" value="Soluble quinoprotein glucose dehydrogenase"/>
    <property type="match status" value="1"/>
</dbReference>
<dbReference type="PANTHER" id="PTHR19328:SF35">
    <property type="entry name" value="OS07G0193000 PROTEIN"/>
    <property type="match status" value="1"/>
</dbReference>
<dbReference type="EMBL" id="JACEFO010002606">
    <property type="protein sequence ID" value="KAF8654815.1"/>
    <property type="molecule type" value="Genomic_DNA"/>
</dbReference>
<keyword evidence="14" id="KW-1185">Reference proteome</keyword>
<evidence type="ECO:0000256" key="1">
    <source>
        <dbReference type="ARBA" id="ARBA00001931"/>
    </source>
</evidence>
<comment type="similarity">
    <text evidence="10">Belongs to the PQQ oxidoreductase GdhB family.</text>
</comment>
<dbReference type="OrthoDB" id="10266706at2759"/>
<evidence type="ECO:0000256" key="4">
    <source>
        <dbReference type="ARBA" id="ARBA00022729"/>
    </source>
</evidence>
<dbReference type="InterPro" id="IPR012938">
    <property type="entry name" value="Glc/Sorbosone_DH"/>
</dbReference>
<keyword evidence="9" id="KW-0449">Lipoprotein</keyword>
<evidence type="ECO:0000256" key="9">
    <source>
        <dbReference type="ARBA" id="ARBA00023288"/>
    </source>
</evidence>
<evidence type="ECO:0000256" key="8">
    <source>
        <dbReference type="ARBA" id="ARBA00023180"/>
    </source>
</evidence>
<dbReference type="AlphaFoldDB" id="A0A835ACL5"/>
<reference evidence="13" key="1">
    <citation type="submission" date="2020-07" db="EMBL/GenBank/DDBJ databases">
        <title>Genome sequence and genetic diversity analysis of an under-domesticated orphan crop, white fonio (Digitaria exilis).</title>
        <authorList>
            <person name="Bennetzen J.L."/>
            <person name="Chen S."/>
            <person name="Ma X."/>
            <person name="Wang X."/>
            <person name="Yssel A.E.J."/>
            <person name="Chaluvadi S.R."/>
            <person name="Johnson M."/>
            <person name="Gangashetty P."/>
            <person name="Hamidou F."/>
            <person name="Sanogo M.D."/>
            <person name="Zwaenepoel A."/>
            <person name="Wallace J."/>
            <person name="Van De Peer Y."/>
            <person name="Van Deynze A."/>
        </authorList>
    </citation>
    <scope>NUCLEOTIDE SEQUENCE</scope>
    <source>
        <tissue evidence="13">Leaves</tissue>
    </source>
</reference>
<evidence type="ECO:0000256" key="3">
    <source>
        <dbReference type="ARBA" id="ARBA00022475"/>
    </source>
</evidence>
<dbReference type="FunFam" id="2.120.10.30:FF:000067">
    <property type="entry name" value="HHIP-like 1"/>
    <property type="match status" value="1"/>
</dbReference>
<keyword evidence="6" id="KW-0560">Oxidoreductase</keyword>
<comment type="cofactor">
    <cofactor evidence="1">
        <name>pyrroloquinoline quinone</name>
        <dbReference type="ChEBI" id="CHEBI:58442"/>
    </cofactor>
</comment>
<feature type="domain" description="Glucose/Sorbosone dehydrogenase" evidence="12">
    <location>
        <begin position="376"/>
        <end position="535"/>
    </location>
</feature>
<dbReference type="InterPro" id="IPR011041">
    <property type="entry name" value="Quinoprot_gluc/sorb_DH_b-prop"/>
</dbReference>
<dbReference type="Proteomes" id="UP000636709">
    <property type="component" value="Unassembled WGS sequence"/>
</dbReference>
<evidence type="ECO:0000256" key="5">
    <source>
        <dbReference type="ARBA" id="ARBA00022891"/>
    </source>
</evidence>
<sequence length="700" mass="72988">MRPSTVSAAVFFAAAVLLLVAVQDGHCAQLCMDSSFPRTINGSLSFCGYNSTSCCNATDDAAVQKQFTAMNISGTPCGDIVKNILCARCNPYAGDLFTVTTTERTVPLLCTTTAVSSRLSTNPPETTTTTTTDYCSEVWDTCKNVPIPDSPFQAPKGGASSPKLTDLWQSPSEFCATLGSTSGDSSSPCLSGDGAAFNATTGGPTSLPVNGMCLERIGNGSFLNMAAHPDGSNRVFLSNQAGKVFLATVPAPGSGKTMEIDAANPFLDITDEVHFDNEFGLMGLAFHPEFATNGRFFVSYNCDKTQSATCAGRCACNSDVGCDPSKLGVDNGAQPCQFQSVIAEYSANATSGPPATATAANPTEVRRIMTLGLPFTTHHGGQILFGPDDGYMYFAMGDGGSVGDPWNFAQNKKSLLGKIVRIDVNTMPSGNTTAGWGNYGIPKDNPSSSDPTFAPEVYALGFKNPWRCSFDSGKPSYMYCADVGQAVYEEVDLVIKGGNYGWRVFEGTEPYTPLSSPGGNTSAASIDAIGPIMGYAHNSVNSNVGSASITGGYVYRSTVDPCLAGRYLYADLYAKSMWAGTESPEGSGVYNVTALPFSCSKNSPIPCDVAAGSALPSLGYIFSFGEDNGKDVYLLTSKGVYRVVDPAECGYACPIKSSAPGMSQTPAASAGTAVVARDPAALATMLVGVLVALVSLLTSV</sequence>
<keyword evidence="3" id="KW-1003">Cell membrane</keyword>
<gene>
    <name evidence="13" type="ORF">HU200_061449</name>
</gene>
<proteinExistence type="inferred from homology"/>
<dbReference type="GO" id="GO:0005886">
    <property type="term" value="C:plasma membrane"/>
    <property type="evidence" value="ECO:0007669"/>
    <property type="project" value="UniProtKB-SubCell"/>
</dbReference>
<feature type="chain" id="PRO_5032539858" description="Glucose/Sorbosone dehydrogenase domain-containing protein" evidence="11">
    <location>
        <begin position="28"/>
        <end position="700"/>
    </location>
</feature>
<keyword evidence="4 11" id="KW-0732">Signal</keyword>